<keyword evidence="3" id="KW-1043">Host membrane</keyword>
<evidence type="ECO:0000313" key="9">
    <source>
        <dbReference type="Proteomes" id="UP000823872"/>
    </source>
</evidence>
<keyword evidence="4" id="KW-0472">Membrane</keyword>
<dbReference type="Gene3D" id="1.10.150.180">
    <property type="entry name" value="Gamma-retroviral matrix domain"/>
    <property type="match status" value="1"/>
</dbReference>
<evidence type="ECO:0000313" key="8">
    <source>
        <dbReference type="Ensembl" id="ENSFCTP00005038831.1"/>
    </source>
</evidence>
<protein>
    <recommendedName>
        <fullName evidence="10">Core shell protein Gag P30 domain-containing protein</fullName>
    </recommendedName>
</protein>
<keyword evidence="9" id="KW-1185">Reference proteome</keyword>
<feature type="domain" description="Core shell protein Gag P30" evidence="7">
    <location>
        <begin position="232"/>
        <end position="425"/>
    </location>
</feature>
<feature type="domain" description="Gamma-retroviral matrix protein" evidence="6">
    <location>
        <begin position="2"/>
        <end position="105"/>
    </location>
</feature>
<dbReference type="SUPFAM" id="SSF47943">
    <property type="entry name" value="Retrovirus capsid protein, N-terminal core domain"/>
    <property type="match status" value="1"/>
</dbReference>
<dbReference type="SUPFAM" id="SSF47836">
    <property type="entry name" value="Retroviral matrix proteins"/>
    <property type="match status" value="1"/>
</dbReference>
<evidence type="ECO:0000256" key="3">
    <source>
        <dbReference type="ARBA" id="ARBA00022870"/>
    </source>
</evidence>
<evidence type="ECO:0000256" key="1">
    <source>
        <dbReference type="ARBA" id="ARBA00004165"/>
    </source>
</evidence>
<reference evidence="8 9" key="1">
    <citation type="submission" date="2021-02" db="EMBL/GenBank/DDBJ databases">
        <title>Safari Cat Assemblies.</title>
        <authorList>
            <person name="Bredemeyer K.R."/>
            <person name="Murphy W.J."/>
        </authorList>
    </citation>
    <scope>NUCLEOTIDE SEQUENCE [LARGE SCALE GENOMIC DNA]</scope>
</reference>
<dbReference type="InterPro" id="IPR000840">
    <property type="entry name" value="G_retro_matrix"/>
</dbReference>
<name>A0ABI7YVG2_FELCA</name>
<keyword evidence="2" id="KW-1032">Host cell membrane</keyword>
<evidence type="ECO:0000256" key="4">
    <source>
        <dbReference type="ARBA" id="ARBA00023136"/>
    </source>
</evidence>
<evidence type="ECO:0000259" key="7">
    <source>
        <dbReference type="Pfam" id="PF02093"/>
    </source>
</evidence>
<feature type="region of interest" description="Disordered" evidence="5">
    <location>
        <begin position="116"/>
        <end position="201"/>
    </location>
</feature>
<evidence type="ECO:0000259" key="6">
    <source>
        <dbReference type="Pfam" id="PF01140"/>
    </source>
</evidence>
<dbReference type="Gene3D" id="4.10.60.10">
    <property type="entry name" value="Zinc finger, CCHC-type"/>
    <property type="match status" value="1"/>
</dbReference>
<organism evidence="8 9">
    <name type="scientific">Felis catus</name>
    <name type="common">Cat</name>
    <name type="synonym">Felis silvestris catus</name>
    <dbReference type="NCBI Taxonomy" id="9685"/>
    <lineage>
        <taxon>Eukaryota</taxon>
        <taxon>Metazoa</taxon>
        <taxon>Chordata</taxon>
        <taxon>Craniata</taxon>
        <taxon>Vertebrata</taxon>
        <taxon>Euteleostomi</taxon>
        <taxon>Mammalia</taxon>
        <taxon>Eutheria</taxon>
        <taxon>Laurasiatheria</taxon>
        <taxon>Carnivora</taxon>
        <taxon>Feliformia</taxon>
        <taxon>Felidae</taxon>
        <taxon>Felinae</taxon>
        <taxon>Felis</taxon>
    </lineage>
</organism>
<dbReference type="Ensembl" id="ENSFCTT00005052889.1">
    <property type="protein sequence ID" value="ENSFCTP00005038831.1"/>
    <property type="gene ID" value="ENSFCTG00005018408.1"/>
</dbReference>
<feature type="compositionally biased region" description="Basic and acidic residues" evidence="5">
    <location>
        <begin position="467"/>
        <end position="493"/>
    </location>
</feature>
<evidence type="ECO:0000256" key="5">
    <source>
        <dbReference type="SAM" id="MobiDB-lite"/>
    </source>
</evidence>
<reference evidence="8" key="3">
    <citation type="submission" date="2025-09" db="UniProtKB">
        <authorList>
            <consortium name="Ensembl"/>
        </authorList>
    </citation>
    <scope>IDENTIFICATION</scope>
    <source>
        <strain evidence="8">breed Abyssinian</strain>
    </source>
</reference>
<dbReference type="InterPro" id="IPR050462">
    <property type="entry name" value="Retroviral_Gag-Pol_poly"/>
</dbReference>
<dbReference type="InterPro" id="IPR036946">
    <property type="entry name" value="G_retro_matrix_sf"/>
</dbReference>
<accession>A0ABI7YVG2</accession>
<dbReference type="InterPro" id="IPR010999">
    <property type="entry name" value="Retrovr_matrix"/>
</dbReference>
<feature type="region of interest" description="Disordered" evidence="5">
    <location>
        <begin position="426"/>
        <end position="493"/>
    </location>
</feature>
<dbReference type="InterPro" id="IPR003036">
    <property type="entry name" value="Gag_P30"/>
</dbReference>
<dbReference type="InterPro" id="IPR008919">
    <property type="entry name" value="Retrov_capsid_N"/>
</dbReference>
<feature type="compositionally biased region" description="Low complexity" evidence="5">
    <location>
        <begin position="140"/>
        <end position="150"/>
    </location>
</feature>
<dbReference type="PANTHER" id="PTHR33166">
    <property type="entry name" value="GAG_P30 DOMAIN-CONTAINING PROTEIN"/>
    <property type="match status" value="1"/>
</dbReference>
<reference evidence="8" key="2">
    <citation type="submission" date="2025-08" db="UniProtKB">
        <authorList>
            <consortium name="Ensembl"/>
        </authorList>
    </citation>
    <scope>IDENTIFICATION</scope>
    <source>
        <strain evidence="8">breed Abyssinian</strain>
    </source>
</reference>
<sequence length="493" mass="54859">MGQTLTTPLTLTLTHFSDVQARAHNLSLEVRKGRWRTYCSSEWPTLSVGWPRDGTFDLSIILQVKTKVMDPGPQGHPDQVAYILTWEDLIRNPPAWVKPFLPSCPLSQSTLLPLKTSKDRASTQASDPPKPVLPDESQKDPLLLDALSSPPHNPLLQPPPYNPPLAPALTPVAPTSPPASSSSSPSPISSPASVSGDQTTRTALPLGNLPCFLSGLSTGLSSIGHFLHLIFTHNPSFSQEPQALTSLIESIFLTHQPTWDDCQQLLQVLLTTEERQRVLLEARKNVPGPGGFPTQLPNEIDEGFPLTRPDWDYETAPGRESLRIYRQALLAGLKGAGKRPTNLAKVRTIIQGKEESPAAFMERLLEGFRMYTPFNPEAPEHKATVAMSFIDQAASNIKGKLQRLDGIQTYELQELVREAEKVYNKRETPEEKEARLAKEQEAREERRDRKRDKHLTKILAAVVTENRTGKSGETKRRPKIEKDQCAYCKERGH</sequence>
<comment type="subcellular location">
    <subcellularLocation>
        <location evidence="1">Host cell membrane</location>
    </subcellularLocation>
</comment>
<evidence type="ECO:0008006" key="10">
    <source>
        <dbReference type="Google" id="ProtNLM"/>
    </source>
</evidence>
<feature type="compositionally biased region" description="Basic and acidic residues" evidence="5">
    <location>
        <begin position="426"/>
        <end position="447"/>
    </location>
</feature>
<dbReference type="Proteomes" id="UP000823872">
    <property type="component" value="Chromosome A2"/>
</dbReference>
<proteinExistence type="predicted"/>
<evidence type="ECO:0000256" key="2">
    <source>
        <dbReference type="ARBA" id="ARBA00022511"/>
    </source>
</evidence>
<feature type="compositionally biased region" description="Low complexity" evidence="5">
    <location>
        <begin position="167"/>
        <end position="195"/>
    </location>
</feature>
<dbReference type="Gene3D" id="1.10.375.10">
    <property type="entry name" value="Human Immunodeficiency Virus Type 1 Capsid Protein"/>
    <property type="match status" value="1"/>
</dbReference>
<dbReference type="Pfam" id="PF02093">
    <property type="entry name" value="Gag_p30"/>
    <property type="match status" value="1"/>
</dbReference>
<dbReference type="GeneTree" id="ENSGT01150000289311"/>
<feature type="compositionally biased region" description="Pro residues" evidence="5">
    <location>
        <begin position="151"/>
        <end position="166"/>
    </location>
</feature>
<dbReference type="Pfam" id="PF01140">
    <property type="entry name" value="Gag_MA"/>
    <property type="match status" value="1"/>
</dbReference>